<evidence type="ECO:0000313" key="3">
    <source>
        <dbReference type="Proteomes" id="UP000019681"/>
    </source>
</evidence>
<dbReference type="InterPro" id="IPR056937">
    <property type="entry name" value="YqbQ/XkdQ"/>
</dbReference>
<gene>
    <name evidence="2" type="ORF">Q428_08670</name>
</gene>
<feature type="domain" description="YqbQ/XkdQ" evidence="1">
    <location>
        <begin position="28"/>
        <end position="312"/>
    </location>
</feature>
<dbReference type="STRING" id="1403537.Q428_08670"/>
<dbReference type="Pfam" id="PF24032">
    <property type="entry name" value="YQBQ"/>
    <property type="match status" value="1"/>
</dbReference>
<protein>
    <recommendedName>
        <fullName evidence="1">YqbQ/XkdQ domain-containing protein</fullName>
    </recommendedName>
</protein>
<sequence length="316" mass="36001">MSLEVLLQKANDKAYDITEVVTAVSFDDNINKSGVVNFAVVKTDIIPMEGDAVRIKYDGITYFSGFVFKVGKTHEAEVKITAYDQLRYLKTNETYVFSNMTASEVVRRICSDYKRTVGEIQDTSYRLGSQVFDNKDLLDIIADCLNLTLTNTKQLFFIKDNNGFIELKNIATTITDLCIDTESLLYGYNYERSIDNDTFNQIKLVRDNKTTGQREVYITKDSSTIQKWGLLQFYEKVDDDMNPERIKQKADGMLKLKNRVEQKLSVDVIGEKSIRSGNVIYVDIPDTGIKKFLLCISAKHIFENAGHTVKAEFKVV</sequence>
<dbReference type="EMBL" id="AZQP01000024">
    <property type="protein sequence ID" value="EYE88263.1"/>
    <property type="molecule type" value="Genomic_DNA"/>
</dbReference>
<dbReference type="RefSeq" id="WP_035379963.1">
    <property type="nucleotide sequence ID" value="NZ_AZQP01000024.1"/>
</dbReference>
<evidence type="ECO:0000259" key="1">
    <source>
        <dbReference type="Pfam" id="PF24032"/>
    </source>
</evidence>
<proteinExistence type="predicted"/>
<dbReference type="SUPFAM" id="SSF69279">
    <property type="entry name" value="Phage tail proteins"/>
    <property type="match status" value="1"/>
</dbReference>
<comment type="caution">
    <text evidence="2">The sequence shown here is derived from an EMBL/GenBank/DDBJ whole genome shotgun (WGS) entry which is preliminary data.</text>
</comment>
<evidence type="ECO:0000313" key="2">
    <source>
        <dbReference type="EMBL" id="EYE88263.1"/>
    </source>
</evidence>
<accession>A0A017RU14</accession>
<name>A0A017RU14_9CLOT</name>
<reference evidence="2 3" key="1">
    <citation type="journal article" date="2014" name="Genome Announc.">
        <title>Draft Genome Sequence of Fervidicella metallireducens Strain AeBT, an Iron-Reducing Thermoanaerobe from the Great Artesian Basin.</title>
        <authorList>
            <person name="Patel B.K."/>
        </authorList>
    </citation>
    <scope>NUCLEOTIDE SEQUENCE [LARGE SCALE GENOMIC DNA]</scope>
    <source>
        <strain evidence="2 3">AeB</strain>
    </source>
</reference>
<dbReference type="AlphaFoldDB" id="A0A017RU14"/>
<dbReference type="OrthoDB" id="1698671at2"/>
<organism evidence="2 3">
    <name type="scientific">Fervidicella metallireducens AeB</name>
    <dbReference type="NCBI Taxonomy" id="1403537"/>
    <lineage>
        <taxon>Bacteria</taxon>
        <taxon>Bacillati</taxon>
        <taxon>Bacillota</taxon>
        <taxon>Clostridia</taxon>
        <taxon>Eubacteriales</taxon>
        <taxon>Clostridiaceae</taxon>
        <taxon>Fervidicella</taxon>
    </lineage>
</organism>
<keyword evidence="3" id="KW-1185">Reference proteome</keyword>
<dbReference type="Proteomes" id="UP000019681">
    <property type="component" value="Unassembled WGS sequence"/>
</dbReference>